<dbReference type="CDD" id="cd06257">
    <property type="entry name" value="DnaJ"/>
    <property type="match status" value="1"/>
</dbReference>
<feature type="domain" description="J" evidence="3">
    <location>
        <begin position="2"/>
        <end position="53"/>
    </location>
</feature>
<protein>
    <submittedName>
        <fullName evidence="4">J domain-containing protein</fullName>
    </submittedName>
</protein>
<evidence type="ECO:0000313" key="5">
    <source>
        <dbReference type="Proteomes" id="UP001630969"/>
    </source>
</evidence>
<evidence type="ECO:0000313" key="4">
    <source>
        <dbReference type="EMBL" id="MFM4892837.1"/>
    </source>
</evidence>
<evidence type="ECO:0000259" key="3">
    <source>
        <dbReference type="PROSITE" id="PS50076"/>
    </source>
</evidence>
<dbReference type="RefSeq" id="WP_408789359.1">
    <property type="nucleotide sequence ID" value="NZ_JBGXBU010000002.1"/>
</dbReference>
<reference evidence="4 5" key="1">
    <citation type="submission" date="2024-09" db="EMBL/GenBank/DDBJ databases">
        <title>Aeromonas strains Genome sequencing and assembly.</title>
        <authorList>
            <person name="Hu X."/>
            <person name="Tang B."/>
        </authorList>
    </citation>
    <scope>NUCLEOTIDE SEQUENCE [LARGE SCALE GENOMIC DNA]</scope>
    <source>
        <strain evidence="4 5">NB23SCDHY001</strain>
    </source>
</reference>
<evidence type="ECO:0000256" key="2">
    <source>
        <dbReference type="SAM" id="Phobius"/>
    </source>
</evidence>
<keyword evidence="2" id="KW-0472">Membrane</keyword>
<accession>A0ABW9GPW3</accession>
<proteinExistence type="predicted"/>
<organism evidence="4 5">
    <name type="scientific">Aeromonas bivalvium</name>
    <dbReference type="NCBI Taxonomy" id="440079"/>
    <lineage>
        <taxon>Bacteria</taxon>
        <taxon>Pseudomonadati</taxon>
        <taxon>Pseudomonadota</taxon>
        <taxon>Gammaproteobacteria</taxon>
        <taxon>Aeromonadales</taxon>
        <taxon>Aeromonadaceae</taxon>
        <taxon>Aeromonas</taxon>
    </lineage>
</organism>
<evidence type="ECO:0000256" key="1">
    <source>
        <dbReference type="ARBA" id="ARBA00023186"/>
    </source>
</evidence>
<keyword evidence="2" id="KW-1133">Transmembrane helix</keyword>
<feature type="transmembrane region" description="Helical" evidence="2">
    <location>
        <begin position="863"/>
        <end position="884"/>
    </location>
</feature>
<dbReference type="SUPFAM" id="SSF46565">
    <property type="entry name" value="Chaperone J-domain"/>
    <property type="match status" value="1"/>
</dbReference>
<dbReference type="Proteomes" id="UP001630969">
    <property type="component" value="Unassembled WGS sequence"/>
</dbReference>
<dbReference type="PROSITE" id="PS50076">
    <property type="entry name" value="DNAJ_2"/>
    <property type="match status" value="1"/>
</dbReference>
<feature type="transmembrane region" description="Helical" evidence="2">
    <location>
        <begin position="829"/>
        <end position="851"/>
    </location>
</feature>
<keyword evidence="2" id="KW-0812">Transmembrane</keyword>
<dbReference type="InterPro" id="IPR036869">
    <property type="entry name" value="J_dom_sf"/>
</dbReference>
<feature type="transmembrane region" description="Helical" evidence="2">
    <location>
        <begin position="791"/>
        <end position="809"/>
    </location>
</feature>
<comment type="caution">
    <text evidence="4">The sequence shown here is derived from an EMBL/GenBank/DDBJ whole genome shotgun (WGS) entry which is preliminary data.</text>
</comment>
<gene>
    <name evidence="4" type="ORF">ACEUDJ_08150</name>
</gene>
<dbReference type="GeneID" id="97220063"/>
<dbReference type="InterPro" id="IPR001623">
    <property type="entry name" value="DnaJ_domain"/>
</dbReference>
<name>A0ABW9GPW3_9GAMM</name>
<dbReference type="EMBL" id="JBGXBU010000002">
    <property type="protein sequence ID" value="MFM4892837.1"/>
    <property type="molecule type" value="Genomic_DNA"/>
</dbReference>
<sequence length="923" mass="105729">MDIWQRLGLKETGDLSAIKRAYHIKLRDCHPEEDPEGFRLLREAYEKASRPPPAMSQATGPATELVHPAEASELTALLSLLGDASRRFVMTEWDEWQTSLHSLSLVQQSQLSDEVLQRIFQWQWLPAPLIEHLWQALDWASLLRRSGDMQKKGEFLDWWRQAPLAAPLEWLATLDHAHQRAVLAFYQPLLLSLDAGDRNGVLGLIYHSTLPIVGDHPDLMRLQLRALQAAGDDGDATHRLSLTLALLAQEQLSEDDWRLLSDSALRCGKELLVMRIAETLAERGYEALLTNHLIGWYIRCEPELARWLQALAIANHWPTTRSAFWEPQWLMQPWLQPDPLETWLHAQMVSLDKTPLTILALESIPGLRGALARLWWSSEYGTWQALEAALAQPELADAEGGWLFLVRLLQRHARRKLAERPDLPLLDALLAGYGKDDWLAIAPPSAEQLACATPEQWLDYLRRYPLLPDAWFKAIAQRASKEGWDEKMMQGEHLGARLSHQRYYSDTVLADAWHGESWPGCFRWALFYYARPWTPNQHLDALRQSMGSLPANQDDTPLATLLHLCAQPTVYQAIIMDACARWPQQYVLSLALRHQTESLKHSDVGDEALLERARLNELPALAALIDRRLDNEPDLACTIVLWNLLLCHKTSNEAYEYLLTPLRQRLETLRQAQGLALEVYPYAEESLIYAYLQQDPDNITTLEELEKHHPNAAAAKFVYPVCYALAMLAHDFGSHGFQARQLDPLYKQQDDLTPAQQEVSSLVQGYLEDKLNTQLEHDRAHAKKRFRLQSGAQLIFVSILSAILPYFVFPLEPSLREVLASGSPYWVEYYSLGLDMAAMLFMNLYLMWHICRAQTRPRTSRNYLIWSLIWLAIAFYINSAWLAVPLWLGHLVMSCRLRPGALRRGWPRAFYKQGRMSLSDILD</sequence>
<keyword evidence="5" id="KW-1185">Reference proteome</keyword>
<keyword evidence="1" id="KW-0143">Chaperone</keyword>